<dbReference type="Pfam" id="PF00483">
    <property type="entry name" value="NTP_transferase"/>
    <property type="match status" value="1"/>
</dbReference>
<dbReference type="OrthoDB" id="9788272at2"/>
<dbReference type="RefSeq" id="WP_070117819.1">
    <property type="nucleotide sequence ID" value="NZ_MASR01000001.1"/>
</dbReference>
<accession>A0A1E8CMU9</accession>
<evidence type="ECO:0000256" key="2">
    <source>
        <dbReference type="ARBA" id="ARBA00022695"/>
    </source>
</evidence>
<protein>
    <submittedName>
        <fullName evidence="4">Mannose-1-phosphate guanylyltransferase</fullName>
    </submittedName>
</protein>
<dbReference type="Proteomes" id="UP000175669">
    <property type="component" value="Unassembled WGS sequence"/>
</dbReference>
<dbReference type="SUPFAM" id="SSF53448">
    <property type="entry name" value="Nucleotide-diphospho-sugar transferases"/>
    <property type="match status" value="1"/>
</dbReference>
<dbReference type="InterPro" id="IPR050065">
    <property type="entry name" value="GlmU-like"/>
</dbReference>
<dbReference type="InterPro" id="IPR005835">
    <property type="entry name" value="NTP_transferase_dom"/>
</dbReference>
<evidence type="ECO:0000259" key="3">
    <source>
        <dbReference type="Pfam" id="PF00483"/>
    </source>
</evidence>
<name>A0A1E8CMU9_9GAMM</name>
<feature type="domain" description="Nucleotidyl transferase" evidence="3">
    <location>
        <begin position="2"/>
        <end position="149"/>
    </location>
</feature>
<dbReference type="CDD" id="cd06422">
    <property type="entry name" value="NTP_transferase_like_1"/>
    <property type="match status" value="1"/>
</dbReference>
<comment type="caution">
    <text evidence="4">The sequence shown here is derived from an EMBL/GenBank/DDBJ whole genome shotgun (WGS) entry which is preliminary data.</text>
</comment>
<organism evidence="4 5">
    <name type="scientific">Pseudohongiella acticola</name>
    <dbReference type="NCBI Taxonomy" id="1524254"/>
    <lineage>
        <taxon>Bacteria</taxon>
        <taxon>Pseudomonadati</taxon>
        <taxon>Pseudomonadota</taxon>
        <taxon>Gammaproteobacteria</taxon>
        <taxon>Pseudomonadales</taxon>
        <taxon>Pseudohongiellaceae</taxon>
        <taxon>Pseudohongiella</taxon>
    </lineage>
</organism>
<keyword evidence="5" id="KW-1185">Reference proteome</keyword>
<keyword evidence="2 4" id="KW-0548">Nucleotidyltransferase</keyword>
<keyword evidence="1 4" id="KW-0808">Transferase</keyword>
<gene>
    <name evidence="4" type="ORF">PHACT_11035</name>
</gene>
<reference evidence="5" key="1">
    <citation type="submission" date="2016-07" db="EMBL/GenBank/DDBJ databases">
        <authorList>
            <person name="Florea S."/>
            <person name="Webb J.S."/>
            <person name="Jaromczyk J."/>
            <person name="Schardl C.L."/>
        </authorList>
    </citation>
    <scope>NUCLEOTIDE SEQUENCE [LARGE SCALE GENOMIC DNA]</scope>
    <source>
        <strain evidence="5">KCTC 42131</strain>
    </source>
</reference>
<evidence type="ECO:0000313" key="5">
    <source>
        <dbReference type="Proteomes" id="UP000175669"/>
    </source>
</evidence>
<evidence type="ECO:0000313" key="4">
    <source>
        <dbReference type="EMBL" id="OFE13602.1"/>
    </source>
</evidence>
<dbReference type="STRING" id="1524254.PHACT_11035"/>
<dbReference type="PANTHER" id="PTHR43584:SF8">
    <property type="entry name" value="N-ACETYLMURAMATE ALPHA-1-PHOSPHATE URIDYLYLTRANSFERASE"/>
    <property type="match status" value="1"/>
</dbReference>
<dbReference type="NCBIfam" id="NF045761">
    <property type="entry name" value="NAMPUrTaseMurU"/>
    <property type="match status" value="1"/>
</dbReference>
<dbReference type="InterPro" id="IPR029044">
    <property type="entry name" value="Nucleotide-diphossugar_trans"/>
</dbReference>
<dbReference type="PANTHER" id="PTHR43584">
    <property type="entry name" value="NUCLEOTIDYL TRANSFERASE"/>
    <property type="match status" value="1"/>
</dbReference>
<proteinExistence type="predicted"/>
<sequence>MKAMILAAGQGKRMLPLTQTTPKPLLRAGGRSLIEWHILRLQSAGVTDIVINHHHLGEQIEAALGDGSDYAVQLRYSPEAERLETAGGIIRALPMLGDDSFIIVNGDVWTDFDFAALAPLAPDNALAHLVLAPNTAHHPDGDFGLTDAGRVSMDVAPRLTYSGVSVLHKDLFAGYHEQFLALGPLLQDAIKRGLVTGQRHDGDWQDIGTPEKLATLDARLRAE</sequence>
<dbReference type="EMBL" id="MASR01000001">
    <property type="protein sequence ID" value="OFE13602.1"/>
    <property type="molecule type" value="Genomic_DNA"/>
</dbReference>
<dbReference type="GO" id="GO:0016779">
    <property type="term" value="F:nucleotidyltransferase activity"/>
    <property type="evidence" value="ECO:0007669"/>
    <property type="project" value="UniProtKB-KW"/>
</dbReference>
<evidence type="ECO:0000256" key="1">
    <source>
        <dbReference type="ARBA" id="ARBA00022679"/>
    </source>
</evidence>
<dbReference type="AlphaFoldDB" id="A0A1E8CMU9"/>
<dbReference type="InterPro" id="IPR054790">
    <property type="entry name" value="MurU"/>
</dbReference>
<dbReference type="Gene3D" id="3.90.550.10">
    <property type="entry name" value="Spore Coat Polysaccharide Biosynthesis Protein SpsA, Chain A"/>
    <property type="match status" value="1"/>
</dbReference>